<dbReference type="OrthoDB" id="440075at2759"/>
<dbReference type="EMBL" id="CAMXCT020000580">
    <property type="protein sequence ID" value="CAL1134112.1"/>
    <property type="molecule type" value="Genomic_DNA"/>
</dbReference>
<dbReference type="AlphaFoldDB" id="A0A9P1G1G6"/>
<evidence type="ECO:0000256" key="1">
    <source>
        <dbReference type="SAM" id="MobiDB-lite"/>
    </source>
</evidence>
<feature type="compositionally biased region" description="Polar residues" evidence="1">
    <location>
        <begin position="302"/>
        <end position="316"/>
    </location>
</feature>
<organism evidence="3">
    <name type="scientific">Cladocopium goreaui</name>
    <dbReference type="NCBI Taxonomy" id="2562237"/>
    <lineage>
        <taxon>Eukaryota</taxon>
        <taxon>Sar</taxon>
        <taxon>Alveolata</taxon>
        <taxon>Dinophyceae</taxon>
        <taxon>Suessiales</taxon>
        <taxon>Symbiodiniaceae</taxon>
        <taxon>Cladocopium</taxon>
    </lineage>
</organism>
<evidence type="ECO:0000313" key="3">
    <source>
        <dbReference type="EMBL" id="CAI3993982.1"/>
    </source>
</evidence>
<proteinExistence type="predicted"/>
<gene>
    <name evidence="3" type="ORF">C1SCF055_LOCUS20671</name>
    <name evidence="2" type="ORF">C1SCF055_LOCUS8596</name>
</gene>
<sequence>MESTSVPSPDASAAPSASAAPVAPRKPLDLPICSFRGPEVNLPWTERTELPVEQQLEDAVQRIQLAQEERHKLEEEVGSGKYPFTLKSKERRPPAFAARAADAQKMLQIQKDPRFLELQAALQAEHASGAQGGSGAWSGSRSGAQTARPNFMGTLETKASWKQHFYAGLRMLIETVNMSLDPKMAEKQLEEAYRWYLSSKQPGGTCKAGNLGPDFHDFCADEVLRHPAQPGSAYYTPSTEHPDGEPAASASMEKVEDVDGVKVVAGRTVVEARLASPKERLKDFSTKALVRPLTARKLKDGSQGSQESQTATGQML</sequence>
<evidence type="ECO:0000313" key="2">
    <source>
        <dbReference type="EMBL" id="CAI3980737.1"/>
    </source>
</evidence>
<feature type="region of interest" description="Disordered" evidence="1">
    <location>
        <begin position="127"/>
        <end position="148"/>
    </location>
</feature>
<dbReference type="EMBL" id="CAMXCT030001893">
    <property type="protein sequence ID" value="CAL4781294.1"/>
    <property type="molecule type" value="Genomic_DNA"/>
</dbReference>
<dbReference type="EMBL" id="CAMXCT020001893">
    <property type="protein sequence ID" value="CAL1147357.1"/>
    <property type="molecule type" value="Genomic_DNA"/>
</dbReference>
<dbReference type="EMBL" id="CAMXCT030000580">
    <property type="protein sequence ID" value="CAL4768049.1"/>
    <property type="molecule type" value="Genomic_DNA"/>
</dbReference>
<evidence type="ECO:0000313" key="4">
    <source>
        <dbReference type="EMBL" id="CAL4768049.1"/>
    </source>
</evidence>
<name>A0A9P1G1G6_9DINO</name>
<feature type="region of interest" description="Disordered" evidence="1">
    <location>
        <begin position="1"/>
        <end position="28"/>
    </location>
</feature>
<feature type="region of interest" description="Disordered" evidence="1">
    <location>
        <begin position="292"/>
        <end position="316"/>
    </location>
</feature>
<evidence type="ECO:0000313" key="5">
    <source>
        <dbReference type="Proteomes" id="UP001152797"/>
    </source>
</evidence>
<comment type="caution">
    <text evidence="3">The sequence shown here is derived from an EMBL/GenBank/DDBJ whole genome shotgun (WGS) entry which is preliminary data.</text>
</comment>
<dbReference type="EMBL" id="CAMXCT010000580">
    <property type="protein sequence ID" value="CAI3980737.1"/>
    <property type="molecule type" value="Genomic_DNA"/>
</dbReference>
<feature type="compositionally biased region" description="Low complexity" evidence="1">
    <location>
        <begin position="1"/>
        <end position="23"/>
    </location>
</feature>
<protein>
    <submittedName>
        <fullName evidence="3">Uncharacterized protein</fullName>
    </submittedName>
</protein>
<keyword evidence="5" id="KW-1185">Reference proteome</keyword>
<reference evidence="3" key="1">
    <citation type="submission" date="2022-10" db="EMBL/GenBank/DDBJ databases">
        <authorList>
            <person name="Chen Y."/>
            <person name="Dougan E. K."/>
            <person name="Chan C."/>
            <person name="Rhodes N."/>
            <person name="Thang M."/>
        </authorList>
    </citation>
    <scope>NUCLEOTIDE SEQUENCE</scope>
</reference>
<dbReference type="EMBL" id="CAMXCT010001893">
    <property type="protein sequence ID" value="CAI3993982.1"/>
    <property type="molecule type" value="Genomic_DNA"/>
</dbReference>
<dbReference type="Proteomes" id="UP001152797">
    <property type="component" value="Unassembled WGS sequence"/>
</dbReference>
<feature type="region of interest" description="Disordered" evidence="1">
    <location>
        <begin position="230"/>
        <end position="254"/>
    </location>
</feature>
<accession>A0A9P1G1G6</accession>
<reference evidence="4 5" key="2">
    <citation type="submission" date="2024-05" db="EMBL/GenBank/DDBJ databases">
        <authorList>
            <person name="Chen Y."/>
            <person name="Shah S."/>
            <person name="Dougan E. K."/>
            <person name="Thang M."/>
            <person name="Chan C."/>
        </authorList>
    </citation>
    <scope>NUCLEOTIDE SEQUENCE [LARGE SCALE GENOMIC DNA]</scope>
</reference>